<dbReference type="Proteomes" id="UP000574104">
    <property type="component" value="Unassembled WGS sequence"/>
</dbReference>
<name>A0A7X1BW81_9LIST</name>
<dbReference type="EMBL" id="JAARSH010000018">
    <property type="protein sequence ID" value="MBC1618023.1"/>
    <property type="molecule type" value="Genomic_DNA"/>
</dbReference>
<evidence type="ECO:0000313" key="7">
    <source>
        <dbReference type="Proteomes" id="UP000546244"/>
    </source>
</evidence>
<evidence type="ECO:0000313" key="1">
    <source>
        <dbReference type="EMBL" id="MBC1318509.1"/>
    </source>
</evidence>
<accession>A0A7X1BW81</accession>
<dbReference type="Proteomes" id="UP000546244">
    <property type="component" value="Unassembled WGS sequence"/>
</dbReference>
<organism evidence="2 5">
    <name type="scientific">Listeria booriae</name>
    <dbReference type="NCBI Taxonomy" id="1552123"/>
    <lineage>
        <taxon>Bacteria</taxon>
        <taxon>Bacillati</taxon>
        <taxon>Bacillota</taxon>
        <taxon>Bacilli</taxon>
        <taxon>Bacillales</taxon>
        <taxon>Listeriaceae</taxon>
        <taxon>Listeria</taxon>
    </lineage>
</organism>
<evidence type="ECO:0000313" key="4">
    <source>
        <dbReference type="EMBL" id="MBC2373767.1"/>
    </source>
</evidence>
<proteinExistence type="predicted"/>
<evidence type="ECO:0000313" key="2">
    <source>
        <dbReference type="EMBL" id="MBC1333519.1"/>
    </source>
</evidence>
<evidence type="ECO:0000313" key="5">
    <source>
        <dbReference type="Proteomes" id="UP000532866"/>
    </source>
</evidence>
<dbReference type="EMBL" id="JAARMV010000009">
    <property type="protein sequence ID" value="MBC2373767.1"/>
    <property type="molecule type" value="Genomic_DNA"/>
</dbReference>
<sequence length="71" mass="8412">MKYTLDQIKAKYADVKEMEEPGRTRELTALMDILEQQHGTLQMYPTPDFLATEKVKLYREISNARVFEEEE</sequence>
<evidence type="ECO:0000313" key="8">
    <source>
        <dbReference type="Proteomes" id="UP000574104"/>
    </source>
</evidence>
<comment type="caution">
    <text evidence="2">The sequence shown here is derived from an EMBL/GenBank/DDBJ whole genome shotgun (WGS) entry which is preliminary data.</text>
</comment>
<dbReference type="Proteomes" id="UP000543379">
    <property type="component" value="Unassembled WGS sequence"/>
</dbReference>
<evidence type="ECO:0000313" key="3">
    <source>
        <dbReference type="EMBL" id="MBC1618023.1"/>
    </source>
</evidence>
<dbReference type="RefSeq" id="WP_185375218.1">
    <property type="nucleotide sequence ID" value="NZ_JAARMV010000009.1"/>
</dbReference>
<dbReference type="EMBL" id="JAAROL010000011">
    <property type="protein sequence ID" value="MBC1333519.1"/>
    <property type="molecule type" value="Genomic_DNA"/>
</dbReference>
<dbReference type="Proteomes" id="UP000532866">
    <property type="component" value="Unassembled WGS sequence"/>
</dbReference>
<evidence type="ECO:0000313" key="6">
    <source>
        <dbReference type="Proteomes" id="UP000543379"/>
    </source>
</evidence>
<reference evidence="5 6" key="1">
    <citation type="submission" date="2020-03" db="EMBL/GenBank/DDBJ databases">
        <title>Soil Listeria distribution.</title>
        <authorList>
            <person name="Liao J."/>
            <person name="Wiedmann M."/>
        </authorList>
    </citation>
    <scope>NUCLEOTIDE SEQUENCE [LARGE SCALE GENOMIC DNA]</scope>
    <source>
        <strain evidence="3 8">FSL L7-1299</strain>
        <strain evidence="1 6">FSL L7-1816</strain>
        <strain evidence="2 5">FSL L7-1833</strain>
        <strain evidence="4 7">FSL L7-1850</strain>
    </source>
</reference>
<protein>
    <submittedName>
        <fullName evidence="2">Uncharacterized protein</fullName>
    </submittedName>
</protein>
<gene>
    <name evidence="2" type="ORF">HB759_16360</name>
    <name evidence="1" type="ORF">HB811_17155</name>
    <name evidence="3" type="ORF">HB904_17735</name>
    <name evidence="4" type="ORF">HBP98_17280</name>
</gene>
<dbReference type="EMBL" id="JAAROV010000009">
    <property type="protein sequence ID" value="MBC1318509.1"/>
    <property type="molecule type" value="Genomic_DNA"/>
</dbReference>
<dbReference type="AlphaFoldDB" id="A0A7X1BW81"/>